<evidence type="ECO:0000313" key="4">
    <source>
        <dbReference type="Proteomes" id="UP000319852"/>
    </source>
</evidence>
<evidence type="ECO:0000259" key="2">
    <source>
        <dbReference type="Pfam" id="PF24879"/>
    </source>
</evidence>
<reference evidence="3 4" key="1">
    <citation type="submission" date="2019-02" db="EMBL/GenBank/DDBJ databases">
        <title>Deep-cultivation of Planctomycetes and their phenomic and genomic characterization uncovers novel biology.</title>
        <authorList>
            <person name="Wiegand S."/>
            <person name="Jogler M."/>
            <person name="Boedeker C."/>
            <person name="Pinto D."/>
            <person name="Vollmers J."/>
            <person name="Rivas-Marin E."/>
            <person name="Kohn T."/>
            <person name="Peeters S.H."/>
            <person name="Heuer A."/>
            <person name="Rast P."/>
            <person name="Oberbeckmann S."/>
            <person name="Bunk B."/>
            <person name="Jeske O."/>
            <person name="Meyerdierks A."/>
            <person name="Storesund J.E."/>
            <person name="Kallscheuer N."/>
            <person name="Luecker S."/>
            <person name="Lage O.M."/>
            <person name="Pohl T."/>
            <person name="Merkel B.J."/>
            <person name="Hornburger P."/>
            <person name="Mueller R.-W."/>
            <person name="Bruemmer F."/>
            <person name="Labrenz M."/>
            <person name="Spormann A.M."/>
            <person name="Op den Camp H."/>
            <person name="Overmann J."/>
            <person name="Amann R."/>
            <person name="Jetten M.S.M."/>
            <person name="Mascher T."/>
            <person name="Medema M.H."/>
            <person name="Devos D.P."/>
            <person name="Kaster A.-K."/>
            <person name="Ovreas L."/>
            <person name="Rohde M."/>
            <person name="Galperin M.Y."/>
            <person name="Jogler C."/>
        </authorList>
    </citation>
    <scope>NUCLEOTIDE SEQUENCE [LARGE SCALE GENOMIC DNA]</scope>
    <source>
        <strain evidence="3 4">HG15A2</strain>
    </source>
</reference>
<gene>
    <name evidence="3" type="ORF">HG15A2_03460</name>
</gene>
<dbReference type="InterPro" id="IPR056639">
    <property type="entry name" value="DUF7737"/>
</dbReference>
<dbReference type="KEGG" id="amob:HG15A2_03460"/>
<accession>A0A517MQC6</accession>
<evidence type="ECO:0000259" key="1">
    <source>
        <dbReference type="Pfam" id="PF13569"/>
    </source>
</evidence>
<dbReference type="Proteomes" id="UP000319852">
    <property type="component" value="Chromosome"/>
</dbReference>
<dbReference type="AlphaFoldDB" id="A0A517MQC6"/>
<dbReference type="EMBL" id="CP036263">
    <property type="protein sequence ID" value="QDS97086.1"/>
    <property type="molecule type" value="Genomic_DNA"/>
</dbReference>
<dbReference type="Pfam" id="PF13569">
    <property type="entry name" value="DUF4132"/>
    <property type="match status" value="1"/>
</dbReference>
<name>A0A517MQC6_9BACT</name>
<dbReference type="OrthoDB" id="9763697at2"/>
<evidence type="ECO:0000313" key="3">
    <source>
        <dbReference type="EMBL" id="QDS97086.1"/>
    </source>
</evidence>
<feature type="domain" description="DUF7737" evidence="2">
    <location>
        <begin position="722"/>
        <end position="825"/>
    </location>
</feature>
<dbReference type="Pfam" id="PF24879">
    <property type="entry name" value="DUF7737"/>
    <property type="match status" value="1"/>
</dbReference>
<sequence>MAESTNALAFLGELISILATYTTKKPPRLKELERELYGSTDLQRLVLSEVLKIQKGDLDSEGEFWYDYQMLLMNLLERKLPLSEDELLEVIDYFIQADLTVGPVVTATELFLSDRAMSSTLRSSMESIRKQISKGYYGHSEHLRLRHRLDELLGTLPKIASRVDHDEPWTMRLISDTEQMPEPKRNVFCQLIEHLSIVSKAKPSSKWLQQAVASAARIETDQLQKYLTNWILTFTSPRSDVPHFSASLWDVAEPNADLMKGLIWIASQCANDDLIRAIAAAGLSGQKKIPGIGPRSTKVTNATIWSLSQIDNPLAIGQLAIMRSKITNKSVQKQIDKAINAVAQRLEVPPEEVEEMAVPTYGLAEVGLRVEALGDFTAELHVTGTTSTEIRWIKPDGKQQKSVPKAVKDNYADELKELKAAAKDIQKILPAQRDRVDLMQLKTKSWPLELWKERYLHHPLVGTLARRLIWSFQTKKQETPIAATCLEGQLVDSEGTPIKVNDAEVSLWHPIGHDHETIIAWRRFFEEREIKQPFKQAHREIYLLTDAERNTGSYSNRYASHVIKQHQYNALCALRGWTNKLRLCVDDEYPPTFINLPEWELRAEFWVEGLGEEYGADTNETGVYHYLATDQVRFYSIDAAQLSAHAAGGGYGWGQWRGGDEPEPLSLEEVPPLVLSEILRDVDLFVGVASVGNDPTWQDGGPEGRHRDYWQDYAFGDLSATAKTRREILERLVPRLKIADRCTFDDKFLVVRGDRRSYKIHLGSSNILMEPNDQYLCIVPSRGAGPGDKVFLPFEGDQRLAVILSKAIMLADDTKIKDPTILNQIGTA</sequence>
<dbReference type="RefSeq" id="WP_145057191.1">
    <property type="nucleotide sequence ID" value="NZ_CP036263.1"/>
</dbReference>
<dbReference type="InterPro" id="IPR025406">
    <property type="entry name" value="DUF4132"/>
</dbReference>
<feature type="domain" description="DUF4132" evidence="1">
    <location>
        <begin position="397"/>
        <end position="577"/>
    </location>
</feature>
<organism evidence="3 4">
    <name type="scientific">Adhaeretor mobilis</name>
    <dbReference type="NCBI Taxonomy" id="1930276"/>
    <lineage>
        <taxon>Bacteria</taxon>
        <taxon>Pseudomonadati</taxon>
        <taxon>Planctomycetota</taxon>
        <taxon>Planctomycetia</taxon>
        <taxon>Pirellulales</taxon>
        <taxon>Lacipirellulaceae</taxon>
        <taxon>Adhaeretor</taxon>
    </lineage>
</organism>
<protein>
    <submittedName>
        <fullName evidence="3">Uncharacterized protein</fullName>
    </submittedName>
</protein>
<keyword evidence="4" id="KW-1185">Reference proteome</keyword>
<proteinExistence type="predicted"/>